<gene>
    <name evidence="2" type="ORF">I41_15850</name>
</gene>
<keyword evidence="1" id="KW-0472">Membrane</keyword>
<keyword evidence="1" id="KW-1133">Transmembrane helix</keyword>
<reference evidence="2 3" key="1">
    <citation type="submission" date="2019-02" db="EMBL/GenBank/DDBJ databases">
        <title>Deep-cultivation of Planctomycetes and their phenomic and genomic characterization uncovers novel biology.</title>
        <authorList>
            <person name="Wiegand S."/>
            <person name="Jogler M."/>
            <person name="Boedeker C."/>
            <person name="Pinto D."/>
            <person name="Vollmers J."/>
            <person name="Rivas-Marin E."/>
            <person name="Kohn T."/>
            <person name="Peeters S.H."/>
            <person name="Heuer A."/>
            <person name="Rast P."/>
            <person name="Oberbeckmann S."/>
            <person name="Bunk B."/>
            <person name="Jeske O."/>
            <person name="Meyerdierks A."/>
            <person name="Storesund J.E."/>
            <person name="Kallscheuer N."/>
            <person name="Luecker S."/>
            <person name="Lage O.M."/>
            <person name="Pohl T."/>
            <person name="Merkel B.J."/>
            <person name="Hornburger P."/>
            <person name="Mueller R.-W."/>
            <person name="Bruemmer F."/>
            <person name="Labrenz M."/>
            <person name="Spormann A.M."/>
            <person name="Op den Camp H."/>
            <person name="Overmann J."/>
            <person name="Amann R."/>
            <person name="Jetten M.S.M."/>
            <person name="Mascher T."/>
            <person name="Medema M.H."/>
            <person name="Devos D.P."/>
            <person name="Kaster A.-K."/>
            <person name="Ovreas L."/>
            <person name="Rohde M."/>
            <person name="Galperin M.Y."/>
            <person name="Jogler C."/>
        </authorList>
    </citation>
    <scope>NUCLEOTIDE SEQUENCE [LARGE SCALE GENOMIC DNA]</scope>
    <source>
        <strain evidence="2 3">I41</strain>
    </source>
</reference>
<name>A0A517TVL4_9BACT</name>
<organism evidence="2 3">
    <name type="scientific">Lacipirellula limnantheis</name>
    <dbReference type="NCBI Taxonomy" id="2528024"/>
    <lineage>
        <taxon>Bacteria</taxon>
        <taxon>Pseudomonadati</taxon>
        <taxon>Planctomycetota</taxon>
        <taxon>Planctomycetia</taxon>
        <taxon>Pirellulales</taxon>
        <taxon>Lacipirellulaceae</taxon>
        <taxon>Lacipirellula</taxon>
    </lineage>
</organism>
<sequence length="194" mass="20863">MNSLQKTALIGSSVSLVALAVSLSLPWLLGPGVSWEEASYGYLPAGVALIGFQLMSFLTAGKSNAAAEPAAEASNRRAIGNVLAIGLIIGGLVGAGFSATMAYECRQIGPDIDRSIPVLDQEIKRLQAEVTPDDPDQPNAKREELELKLRERQYIDPESYYSDARTFSYFAAGGLAAVLLGIAWFIRSWRLRTA</sequence>
<feature type="transmembrane region" description="Helical" evidence="1">
    <location>
        <begin position="41"/>
        <end position="61"/>
    </location>
</feature>
<keyword evidence="1" id="KW-0812">Transmembrane</keyword>
<feature type="transmembrane region" description="Helical" evidence="1">
    <location>
        <begin position="7"/>
        <end position="29"/>
    </location>
</feature>
<proteinExistence type="predicted"/>
<feature type="transmembrane region" description="Helical" evidence="1">
    <location>
        <begin position="167"/>
        <end position="186"/>
    </location>
</feature>
<dbReference type="EMBL" id="CP036339">
    <property type="protein sequence ID" value="QDT72407.1"/>
    <property type="molecule type" value="Genomic_DNA"/>
</dbReference>
<dbReference type="RefSeq" id="WP_145431982.1">
    <property type="nucleotide sequence ID" value="NZ_CP036339.1"/>
</dbReference>
<feature type="transmembrane region" description="Helical" evidence="1">
    <location>
        <begin position="82"/>
        <end position="103"/>
    </location>
</feature>
<keyword evidence="3" id="KW-1185">Reference proteome</keyword>
<accession>A0A517TVL4</accession>
<dbReference type="AlphaFoldDB" id="A0A517TVL4"/>
<protein>
    <submittedName>
        <fullName evidence="2">Uncharacterized protein</fullName>
    </submittedName>
</protein>
<dbReference type="Proteomes" id="UP000317909">
    <property type="component" value="Chromosome"/>
</dbReference>
<evidence type="ECO:0000313" key="3">
    <source>
        <dbReference type="Proteomes" id="UP000317909"/>
    </source>
</evidence>
<dbReference type="KEGG" id="llh:I41_15850"/>
<evidence type="ECO:0000313" key="2">
    <source>
        <dbReference type="EMBL" id="QDT72407.1"/>
    </source>
</evidence>
<evidence type="ECO:0000256" key="1">
    <source>
        <dbReference type="SAM" id="Phobius"/>
    </source>
</evidence>